<dbReference type="AlphaFoldDB" id="A0AAU1HZL3"/>
<protein>
    <submittedName>
        <fullName evidence="2">Uncharacterized protein</fullName>
    </submittedName>
</protein>
<feature type="region of interest" description="Disordered" evidence="1">
    <location>
        <begin position="1"/>
        <end position="42"/>
    </location>
</feature>
<name>A0AAU1HZL3_9ACTN</name>
<evidence type="ECO:0000256" key="1">
    <source>
        <dbReference type="SAM" id="MobiDB-lite"/>
    </source>
</evidence>
<organism evidence="2">
    <name type="scientific">Streptomyces sp. NBC_00180</name>
    <dbReference type="NCBI Taxonomy" id="2903632"/>
    <lineage>
        <taxon>Bacteria</taxon>
        <taxon>Bacillati</taxon>
        <taxon>Actinomycetota</taxon>
        <taxon>Actinomycetes</taxon>
        <taxon>Kitasatosporales</taxon>
        <taxon>Streptomycetaceae</taxon>
        <taxon>Streptomyces</taxon>
    </lineage>
</organism>
<gene>
    <name evidence="2" type="ORF">OG477_20245</name>
</gene>
<feature type="compositionally biased region" description="Basic and acidic residues" evidence="1">
    <location>
        <begin position="1"/>
        <end position="33"/>
    </location>
</feature>
<sequence length="60" mass="6909">MSERMKEQAEKSREAARVVRSRGNEESARRMESYADELESGRVTDVTDTVSGLISWAFRR</sequence>
<reference evidence="2" key="1">
    <citation type="submission" date="2022-10" db="EMBL/GenBank/DDBJ databases">
        <title>The complete genomes of actinobacterial strains from the NBC collection.</title>
        <authorList>
            <person name="Joergensen T.S."/>
            <person name="Alvarez Arevalo M."/>
            <person name="Sterndorff E.B."/>
            <person name="Faurdal D."/>
            <person name="Vuksanovic O."/>
            <person name="Mourched A.-S."/>
            <person name="Charusanti P."/>
            <person name="Shaw S."/>
            <person name="Blin K."/>
            <person name="Weber T."/>
        </authorList>
    </citation>
    <scope>NUCLEOTIDE SEQUENCE</scope>
    <source>
        <strain evidence="2">NBC 00180</strain>
    </source>
</reference>
<evidence type="ECO:0000313" key="2">
    <source>
        <dbReference type="EMBL" id="WTP87557.1"/>
    </source>
</evidence>
<proteinExistence type="predicted"/>
<accession>A0AAU1HZL3</accession>
<dbReference type="EMBL" id="CP108140">
    <property type="protein sequence ID" value="WTP87557.1"/>
    <property type="molecule type" value="Genomic_DNA"/>
</dbReference>